<feature type="signal peptide" evidence="2">
    <location>
        <begin position="1"/>
        <end position="29"/>
    </location>
</feature>
<feature type="region of interest" description="Disordered" evidence="1">
    <location>
        <begin position="30"/>
        <end position="65"/>
    </location>
</feature>
<dbReference type="RefSeq" id="WP_131310289.1">
    <property type="nucleotide sequence ID" value="NZ_SJFN01000021.1"/>
</dbReference>
<keyword evidence="2" id="KW-0732">Signal</keyword>
<evidence type="ECO:0000256" key="1">
    <source>
        <dbReference type="SAM" id="MobiDB-lite"/>
    </source>
</evidence>
<dbReference type="EMBL" id="SJFN01000021">
    <property type="protein sequence ID" value="TBW36293.1"/>
    <property type="molecule type" value="Genomic_DNA"/>
</dbReference>
<comment type="caution">
    <text evidence="3">The sequence shown here is derived from an EMBL/GenBank/DDBJ whole genome shotgun (WGS) entry which is preliminary data.</text>
</comment>
<reference evidence="3 4" key="1">
    <citation type="submission" date="2019-02" db="EMBL/GenBank/DDBJ databases">
        <title>Siculibacillus lacustris gen. nov., sp. nov., a new rosette-forming bacterium isolated from a freshwater crater lake (Lake St. Ana, Romania).</title>
        <authorList>
            <person name="Felfoldi T."/>
            <person name="Marton Z."/>
            <person name="Szabo A."/>
            <person name="Mentes A."/>
            <person name="Boka K."/>
            <person name="Marialigeti K."/>
            <person name="Mathe I."/>
            <person name="Koncz M."/>
            <person name="Schumann P."/>
            <person name="Toth E."/>
        </authorList>
    </citation>
    <scope>NUCLEOTIDE SEQUENCE [LARGE SCALE GENOMIC DNA]</scope>
    <source>
        <strain evidence="3 4">SA-279</strain>
    </source>
</reference>
<name>A0A4Q9VLF4_9HYPH</name>
<proteinExistence type="predicted"/>
<gene>
    <name evidence="3" type="ORF">EYW49_14405</name>
</gene>
<evidence type="ECO:0008006" key="5">
    <source>
        <dbReference type="Google" id="ProtNLM"/>
    </source>
</evidence>
<evidence type="ECO:0000313" key="4">
    <source>
        <dbReference type="Proteomes" id="UP000292781"/>
    </source>
</evidence>
<dbReference type="AlphaFoldDB" id="A0A4Q9VLF4"/>
<sequence>MTFRIRSLALGLAAAVLGAGLLAAVPALASEDGGNDDWQPRHYAPRYDRGADGRSAGGWGDRSEDGWNNRWGPRGDWGGHHGFRDRRCWTEERHVRIDTPWGPRWRLGEVRNCR</sequence>
<dbReference type="Proteomes" id="UP000292781">
    <property type="component" value="Unassembled WGS sequence"/>
</dbReference>
<accession>A0A4Q9VLF4</accession>
<organism evidence="3 4">
    <name type="scientific">Siculibacillus lacustris</name>
    <dbReference type="NCBI Taxonomy" id="1549641"/>
    <lineage>
        <taxon>Bacteria</taxon>
        <taxon>Pseudomonadati</taxon>
        <taxon>Pseudomonadota</taxon>
        <taxon>Alphaproteobacteria</taxon>
        <taxon>Hyphomicrobiales</taxon>
        <taxon>Ancalomicrobiaceae</taxon>
        <taxon>Siculibacillus</taxon>
    </lineage>
</organism>
<keyword evidence="4" id="KW-1185">Reference proteome</keyword>
<evidence type="ECO:0000313" key="3">
    <source>
        <dbReference type="EMBL" id="TBW36293.1"/>
    </source>
</evidence>
<feature type="chain" id="PRO_5020299052" description="Sulfur globule protein" evidence="2">
    <location>
        <begin position="30"/>
        <end position="114"/>
    </location>
</feature>
<protein>
    <recommendedName>
        <fullName evidence="5">Sulfur globule protein</fullName>
    </recommendedName>
</protein>
<evidence type="ECO:0000256" key="2">
    <source>
        <dbReference type="SAM" id="SignalP"/>
    </source>
</evidence>